<keyword evidence="2" id="KW-0479">Metal-binding</keyword>
<dbReference type="GO" id="GO:0043565">
    <property type="term" value="F:sequence-specific DNA binding"/>
    <property type="evidence" value="ECO:0007669"/>
    <property type="project" value="UniProtKB-ARBA"/>
</dbReference>
<dbReference type="InterPro" id="IPR014716">
    <property type="entry name" value="Fibrinogen_a/b/g_C_1"/>
</dbReference>
<evidence type="ECO:0000256" key="6">
    <source>
        <dbReference type="ARBA" id="ARBA00023015"/>
    </source>
</evidence>
<dbReference type="AlphaFoldDB" id="A0A8S4N8W8"/>
<evidence type="ECO:0000256" key="4">
    <source>
        <dbReference type="ARBA" id="ARBA00022771"/>
    </source>
</evidence>
<keyword evidence="8" id="KW-0804">Transcription</keyword>
<dbReference type="GO" id="GO:0045893">
    <property type="term" value="P:positive regulation of DNA-templated transcription"/>
    <property type="evidence" value="ECO:0007669"/>
    <property type="project" value="UniProtKB-ARBA"/>
</dbReference>
<keyword evidence="5" id="KW-0862">Zinc</keyword>
<dbReference type="InterPro" id="IPR002181">
    <property type="entry name" value="Fibrinogen_a/b/g_C_dom"/>
</dbReference>
<keyword evidence="9" id="KW-0539">Nucleus</keyword>
<dbReference type="PANTHER" id="PTHR19143:SF394">
    <property type="entry name" value="ANGIOPOIETIN-RELATED PROTEIN 3-LIKE"/>
    <property type="match status" value="1"/>
</dbReference>
<dbReference type="SMART" id="SM00186">
    <property type="entry name" value="FBG"/>
    <property type="match status" value="1"/>
</dbReference>
<proteinExistence type="predicted"/>
<dbReference type="PROSITE" id="PS00028">
    <property type="entry name" value="ZINC_FINGER_C2H2_1"/>
    <property type="match status" value="1"/>
</dbReference>
<evidence type="ECO:0000259" key="12">
    <source>
        <dbReference type="PROSITE" id="PS51406"/>
    </source>
</evidence>
<evidence type="ECO:0000256" key="9">
    <source>
        <dbReference type="ARBA" id="ARBA00023242"/>
    </source>
</evidence>
<evidence type="ECO:0000313" key="13">
    <source>
        <dbReference type="EMBL" id="CAH1777903.1"/>
    </source>
</evidence>
<dbReference type="Gene3D" id="3.30.160.60">
    <property type="entry name" value="Classic Zinc Finger"/>
    <property type="match status" value="2"/>
</dbReference>
<keyword evidence="14" id="KW-1185">Reference proteome</keyword>
<name>A0A8S4N8W8_OWEFU</name>
<dbReference type="GO" id="GO:0005694">
    <property type="term" value="C:chromosome"/>
    <property type="evidence" value="ECO:0007669"/>
    <property type="project" value="UniProtKB-ARBA"/>
</dbReference>
<feature type="domain" description="Fibrinogen C-terminal" evidence="12">
    <location>
        <begin position="318"/>
        <end position="553"/>
    </location>
</feature>
<evidence type="ECO:0008006" key="15">
    <source>
        <dbReference type="Google" id="ProtNLM"/>
    </source>
</evidence>
<feature type="domain" description="C2H2-type" evidence="11">
    <location>
        <begin position="284"/>
        <end position="302"/>
    </location>
</feature>
<dbReference type="EMBL" id="CAIIXF020000002">
    <property type="protein sequence ID" value="CAH1777903.1"/>
    <property type="molecule type" value="Genomic_DNA"/>
</dbReference>
<evidence type="ECO:0000256" key="5">
    <source>
        <dbReference type="ARBA" id="ARBA00022833"/>
    </source>
</evidence>
<evidence type="ECO:0000256" key="8">
    <source>
        <dbReference type="ARBA" id="ARBA00023163"/>
    </source>
</evidence>
<dbReference type="InterPro" id="IPR050373">
    <property type="entry name" value="Fibrinogen_C-term_domain"/>
</dbReference>
<evidence type="ECO:0000256" key="10">
    <source>
        <dbReference type="PROSITE-ProRule" id="PRU00042"/>
    </source>
</evidence>
<comment type="subcellular location">
    <subcellularLocation>
        <location evidence="1">Nucleus</location>
    </subcellularLocation>
</comment>
<dbReference type="GO" id="GO:0008270">
    <property type="term" value="F:zinc ion binding"/>
    <property type="evidence" value="ECO:0007669"/>
    <property type="project" value="UniProtKB-KW"/>
</dbReference>
<evidence type="ECO:0000259" key="11">
    <source>
        <dbReference type="PROSITE" id="PS50157"/>
    </source>
</evidence>
<evidence type="ECO:0000256" key="1">
    <source>
        <dbReference type="ARBA" id="ARBA00004123"/>
    </source>
</evidence>
<dbReference type="Pfam" id="PF00096">
    <property type="entry name" value="zf-C2H2"/>
    <property type="match status" value="2"/>
</dbReference>
<gene>
    <name evidence="13" type="ORF">OFUS_LOCUS4891</name>
</gene>
<dbReference type="Gene3D" id="4.10.530.10">
    <property type="entry name" value="Gamma-fibrinogen Carboxyl Terminal Fragment, domain 2"/>
    <property type="match status" value="1"/>
</dbReference>
<dbReference type="Pfam" id="PF00147">
    <property type="entry name" value="Fibrinogen_C"/>
    <property type="match status" value="1"/>
</dbReference>
<keyword evidence="7" id="KW-0238">DNA-binding</keyword>
<feature type="domain" description="C2H2-type" evidence="11">
    <location>
        <begin position="256"/>
        <end position="283"/>
    </location>
</feature>
<dbReference type="SUPFAM" id="SSF56496">
    <property type="entry name" value="Fibrinogen C-terminal domain-like"/>
    <property type="match status" value="1"/>
</dbReference>
<dbReference type="GO" id="GO:0005615">
    <property type="term" value="C:extracellular space"/>
    <property type="evidence" value="ECO:0007669"/>
    <property type="project" value="TreeGrafter"/>
</dbReference>
<dbReference type="InterPro" id="IPR036236">
    <property type="entry name" value="Znf_C2H2_sf"/>
</dbReference>
<dbReference type="InterPro" id="IPR036056">
    <property type="entry name" value="Fibrinogen-like_C"/>
</dbReference>
<dbReference type="GO" id="GO:0005634">
    <property type="term" value="C:nucleus"/>
    <property type="evidence" value="ECO:0007669"/>
    <property type="project" value="UniProtKB-SubCell"/>
</dbReference>
<keyword evidence="3" id="KW-0677">Repeat</keyword>
<dbReference type="SUPFAM" id="SSF57667">
    <property type="entry name" value="beta-beta-alpha zinc fingers"/>
    <property type="match status" value="1"/>
</dbReference>
<dbReference type="Proteomes" id="UP000749559">
    <property type="component" value="Unassembled WGS sequence"/>
</dbReference>
<sequence>MSNQFHSHYITTKSGDTQVSNCFVDCVQHPVSAANGRCEKKGSRFEMSSVILCYVLNNFKQLYLLAVFSRLYKITRLHRCTTPEVFHFTGAPHQRCCTSQVQHTRGVPLHWCTTPDVFHFTVAPHRMCSTSQVHHTRCVPLHRCTTPDVFHFTGAPHQMCFTSQVHHIIGVPLHRCTTSQVHHARCVPLHRCTTPEVFHRCSTGVPQVHHTRGVPLHMRTTPEVFDFTAPTPGFYIHVAKDNSAISTNPKEPLAIAVCEVCRKTFASKGNLLRHMLIHTGEKPFKCDLCSKSFNQKVTLESHGACKNDAVYNGTNCICGKSSYGDFCQHYIYDCSHGESMFNFVSADNGVFTIQPEDCPYSFDVHCSFGWGGNTQLMLRHPNCFDVDFNRPWADYRDGFGDMSIVPGNNTADCTYWIGLEKMYYLTNQASITQNNVKTRLQMVFQNQAQLDGGSPGWPRYISFFDNFKVESEEYLFRGHFGTYQTYGSPAGGNSIHPNGEPNFDLNMAYFSTYDNDNDNDAGNCAEDFKSGWWFNACAACNWLGIYAPTADGVRNSSIPSTWWKYDVDTESITWQLMDVVIFR</sequence>
<keyword evidence="6" id="KW-0805">Transcription regulation</keyword>
<dbReference type="PROSITE" id="PS51406">
    <property type="entry name" value="FIBRINOGEN_C_2"/>
    <property type="match status" value="1"/>
</dbReference>
<dbReference type="PANTHER" id="PTHR19143">
    <property type="entry name" value="FIBRINOGEN/TENASCIN/ANGIOPOEITIN"/>
    <property type="match status" value="1"/>
</dbReference>
<protein>
    <recommendedName>
        <fullName evidence="15">Fibrinogen C-terminal domain-containing protein</fullName>
    </recommendedName>
</protein>
<evidence type="ECO:0000256" key="7">
    <source>
        <dbReference type="ARBA" id="ARBA00023125"/>
    </source>
</evidence>
<reference evidence="13" key="1">
    <citation type="submission" date="2022-03" db="EMBL/GenBank/DDBJ databases">
        <authorList>
            <person name="Martin C."/>
        </authorList>
    </citation>
    <scope>NUCLEOTIDE SEQUENCE</scope>
</reference>
<dbReference type="SMART" id="SM00355">
    <property type="entry name" value="ZnF_C2H2"/>
    <property type="match status" value="2"/>
</dbReference>
<accession>A0A8S4N8W8</accession>
<dbReference type="FunFam" id="3.30.160.60:FF:001732">
    <property type="entry name" value="Zgc:162936"/>
    <property type="match status" value="1"/>
</dbReference>
<dbReference type="PROSITE" id="PS50157">
    <property type="entry name" value="ZINC_FINGER_C2H2_2"/>
    <property type="match status" value="2"/>
</dbReference>
<dbReference type="InterPro" id="IPR013087">
    <property type="entry name" value="Znf_C2H2_type"/>
</dbReference>
<organism evidence="13 14">
    <name type="scientific">Owenia fusiformis</name>
    <name type="common">Polychaete worm</name>
    <dbReference type="NCBI Taxonomy" id="6347"/>
    <lineage>
        <taxon>Eukaryota</taxon>
        <taxon>Metazoa</taxon>
        <taxon>Spiralia</taxon>
        <taxon>Lophotrochozoa</taxon>
        <taxon>Annelida</taxon>
        <taxon>Polychaeta</taxon>
        <taxon>Sedentaria</taxon>
        <taxon>Canalipalpata</taxon>
        <taxon>Sabellida</taxon>
        <taxon>Oweniida</taxon>
        <taxon>Oweniidae</taxon>
        <taxon>Owenia</taxon>
    </lineage>
</organism>
<dbReference type="OrthoDB" id="6249959at2759"/>
<dbReference type="Gene3D" id="3.90.215.10">
    <property type="entry name" value="Gamma Fibrinogen, chain A, domain 1"/>
    <property type="match status" value="1"/>
</dbReference>
<evidence type="ECO:0000256" key="2">
    <source>
        <dbReference type="ARBA" id="ARBA00022723"/>
    </source>
</evidence>
<comment type="caution">
    <text evidence="13">The sequence shown here is derived from an EMBL/GenBank/DDBJ whole genome shotgun (WGS) entry which is preliminary data.</text>
</comment>
<evidence type="ECO:0000313" key="14">
    <source>
        <dbReference type="Proteomes" id="UP000749559"/>
    </source>
</evidence>
<keyword evidence="4 10" id="KW-0863">Zinc-finger</keyword>
<dbReference type="FunFam" id="3.30.160.60:FF:000325">
    <property type="entry name" value="ZFP90 zinc finger protein"/>
    <property type="match status" value="1"/>
</dbReference>
<evidence type="ECO:0000256" key="3">
    <source>
        <dbReference type="ARBA" id="ARBA00022737"/>
    </source>
</evidence>